<dbReference type="Gene3D" id="3.40.50.410">
    <property type="entry name" value="von Willebrand factor, type A domain"/>
    <property type="match status" value="1"/>
</dbReference>
<evidence type="ECO:0000259" key="3">
    <source>
        <dbReference type="PROSITE" id="PS50234"/>
    </source>
</evidence>
<evidence type="ECO:0000313" key="5">
    <source>
        <dbReference type="Proteomes" id="UP000295632"/>
    </source>
</evidence>
<dbReference type="Pfam" id="PF00092">
    <property type="entry name" value="VWA"/>
    <property type="match status" value="1"/>
</dbReference>
<keyword evidence="2" id="KW-0732">Signal</keyword>
<evidence type="ECO:0000313" key="4">
    <source>
        <dbReference type="EMBL" id="TDQ36445.1"/>
    </source>
</evidence>
<dbReference type="SMART" id="SM00327">
    <property type="entry name" value="VWA"/>
    <property type="match status" value="1"/>
</dbReference>
<evidence type="ECO:0000256" key="1">
    <source>
        <dbReference type="SAM" id="MobiDB-lite"/>
    </source>
</evidence>
<evidence type="ECO:0000256" key="2">
    <source>
        <dbReference type="SAM" id="SignalP"/>
    </source>
</evidence>
<feature type="domain" description="VWFA" evidence="3">
    <location>
        <begin position="167"/>
        <end position="357"/>
    </location>
</feature>
<feature type="region of interest" description="Disordered" evidence="1">
    <location>
        <begin position="44"/>
        <end position="86"/>
    </location>
</feature>
<proteinExistence type="predicted"/>
<dbReference type="InterPro" id="IPR036465">
    <property type="entry name" value="vWFA_dom_sf"/>
</dbReference>
<dbReference type="EMBL" id="SNYJ01000018">
    <property type="protein sequence ID" value="TDQ36445.1"/>
    <property type="molecule type" value="Genomic_DNA"/>
</dbReference>
<organism evidence="4 5">
    <name type="scientific">Aureibacillus halotolerans</name>
    <dbReference type="NCBI Taxonomy" id="1508390"/>
    <lineage>
        <taxon>Bacteria</taxon>
        <taxon>Bacillati</taxon>
        <taxon>Bacillota</taxon>
        <taxon>Bacilli</taxon>
        <taxon>Bacillales</taxon>
        <taxon>Bacillaceae</taxon>
        <taxon>Aureibacillus</taxon>
    </lineage>
</organism>
<name>A0A4R6TX60_9BACI</name>
<comment type="caution">
    <text evidence="4">The sequence shown here is derived from an EMBL/GenBank/DDBJ whole genome shotgun (WGS) entry which is preliminary data.</text>
</comment>
<dbReference type="AlphaFoldDB" id="A0A4R6TX60"/>
<feature type="compositionally biased region" description="Low complexity" evidence="1">
    <location>
        <begin position="69"/>
        <end position="80"/>
    </location>
</feature>
<protein>
    <submittedName>
        <fullName evidence="4">D-amino-acid dehydrogenase/Ca-activated chloride channel family protein</fullName>
    </submittedName>
</protein>
<accession>A0A4R6TX60</accession>
<dbReference type="InterPro" id="IPR002035">
    <property type="entry name" value="VWF_A"/>
</dbReference>
<dbReference type="SUPFAM" id="SSF53300">
    <property type="entry name" value="vWA-like"/>
    <property type="match status" value="1"/>
</dbReference>
<dbReference type="PROSITE" id="PS50234">
    <property type="entry name" value="VWFA"/>
    <property type="match status" value="1"/>
</dbReference>
<dbReference type="PROSITE" id="PS51257">
    <property type="entry name" value="PROKAR_LIPOPROTEIN"/>
    <property type="match status" value="1"/>
</dbReference>
<keyword evidence="5" id="KW-1185">Reference proteome</keyword>
<dbReference type="OrthoDB" id="9783818at2"/>
<dbReference type="Proteomes" id="UP000295632">
    <property type="component" value="Unassembled WGS sequence"/>
</dbReference>
<sequence length="471" mass="52779">MRKVFGIISLMFTITLLSACSMLPWSSSDANADTNDEEINGKAVRADAGNEAEPVAESEADAEKKSAFTDTPPATTIPDIAEVEPGSLSGENYDEELLYDALDQESFRDKSAREVYNYLLSMIGEGNRYEEYYSFFESFNPNITTEVSNTPGGMQIDGSELVIPNRNVIILLDASKSMDQEVDGATKMQLAKESIDQFLADMPQDVNVMLRVYGSKGSVDKADFRESCSNTEVAYELQPYNRGTFKDALDSFKPTGWTPLARAISDTAEQLETGENVENILYVVSDGLETCGGDPIKAAENAHSDSTKTVINIIGFDIDREAKDQLQSVAEAGGGEFETVNNSDDFLQLWEDERQRLWSAWYDWENENWSNVYDEESEKSGNLLDMKVDVDSIILDEHVRLNDAHFALDTGNRLKGEIDEKVQAMINEREEILDDYFDNLFDSYKNTLDEQGDSLRDAINEKGDEMMEKYN</sequence>
<gene>
    <name evidence="4" type="ORF">EV213_11876</name>
</gene>
<feature type="chain" id="PRO_5020415022" evidence="2">
    <location>
        <begin position="33"/>
        <end position="471"/>
    </location>
</feature>
<reference evidence="4 5" key="1">
    <citation type="submission" date="2019-03" db="EMBL/GenBank/DDBJ databases">
        <title>Genomic Encyclopedia of Type Strains, Phase IV (KMG-IV): sequencing the most valuable type-strain genomes for metagenomic binning, comparative biology and taxonomic classification.</title>
        <authorList>
            <person name="Goeker M."/>
        </authorList>
    </citation>
    <scope>NUCLEOTIDE SEQUENCE [LARGE SCALE GENOMIC DNA]</scope>
    <source>
        <strain evidence="4 5">DSM 28697</strain>
    </source>
</reference>
<dbReference type="RefSeq" id="WP_133581732.1">
    <property type="nucleotide sequence ID" value="NZ_SNYJ01000018.1"/>
</dbReference>
<feature type="signal peptide" evidence="2">
    <location>
        <begin position="1"/>
        <end position="32"/>
    </location>
</feature>